<feature type="signal peptide" evidence="7">
    <location>
        <begin position="1"/>
        <end position="21"/>
    </location>
</feature>
<comment type="subunit">
    <text evidence="3">The complex is composed of two ATP-binding proteins (PstB), two transmembrane proteins (PstC and PstA) and a solute-binding protein (PstS).</text>
</comment>
<keyword evidence="4 6" id="KW-0813">Transport</keyword>
<sequence length="345" mass="36528">MMKTLRLAALLALAALGSARADSLLITGAGATFPFPLYSKWFSDYNKLKPELRFNYQSIGSGGGIQQITARTVDFGASDAPLTDEELAKAPGLQHVPTVLGAVVVTYQAPVADLRLTPETLAALFLGEITRWNDPRLAKDNPGAKLPDVPVTIVHRSDGSGTTAIFTDYLAKVSPAWKSKVGAGKSVKWPAGLGAKGNEGVTGLVKQTPGALGYVELAYATQNKLAMASLKNHDGHFVRPSLAATSAAAAGVDVPPDYRVSITDARGADAYPIASFTYLLVYRDQQDKAKGEALVHFLWWAVHDGQHTAPGLDYAPLPKPVVAQLEKTLASITVQGKPVSLATSR</sequence>
<keyword evidence="5 6" id="KW-0592">Phosphate transport</keyword>
<comment type="function">
    <text evidence="1">Part of the ABC transporter complex PstSACB involved in phosphate import.</text>
</comment>
<evidence type="ECO:0000256" key="5">
    <source>
        <dbReference type="ARBA" id="ARBA00022592"/>
    </source>
</evidence>
<feature type="domain" description="PBP" evidence="8">
    <location>
        <begin position="25"/>
        <end position="291"/>
    </location>
</feature>
<dbReference type="GO" id="GO:0035435">
    <property type="term" value="P:phosphate ion transmembrane transport"/>
    <property type="evidence" value="ECO:0007669"/>
    <property type="project" value="InterPro"/>
</dbReference>
<feature type="chain" id="PRO_5029695997" description="Phosphate-binding protein" evidence="7">
    <location>
        <begin position="22"/>
        <end position="345"/>
    </location>
</feature>
<name>A0A7I9VHF9_9BACT</name>
<keyword evidence="7" id="KW-0732">Signal</keyword>
<evidence type="ECO:0000313" key="10">
    <source>
        <dbReference type="Proteomes" id="UP000503640"/>
    </source>
</evidence>
<evidence type="ECO:0000259" key="8">
    <source>
        <dbReference type="Pfam" id="PF12849"/>
    </source>
</evidence>
<dbReference type="Gene3D" id="3.40.190.10">
    <property type="entry name" value="Periplasmic binding protein-like II"/>
    <property type="match status" value="2"/>
</dbReference>
<accession>A0A7I9VHF9</accession>
<dbReference type="EMBL" id="BJTG01000001">
    <property type="protein sequence ID" value="GEJ55833.1"/>
    <property type="molecule type" value="Genomic_DNA"/>
</dbReference>
<comment type="similarity">
    <text evidence="2 6">Belongs to the PstS family.</text>
</comment>
<dbReference type="Proteomes" id="UP000503640">
    <property type="component" value="Unassembled WGS sequence"/>
</dbReference>
<evidence type="ECO:0000256" key="3">
    <source>
        <dbReference type="ARBA" id="ARBA00011529"/>
    </source>
</evidence>
<keyword evidence="10" id="KW-1185">Reference proteome</keyword>
<dbReference type="RefSeq" id="WP_176062692.1">
    <property type="nucleotide sequence ID" value="NZ_BJTG01000001.1"/>
</dbReference>
<dbReference type="SUPFAM" id="SSF53850">
    <property type="entry name" value="Periplasmic binding protein-like II"/>
    <property type="match status" value="1"/>
</dbReference>
<reference evidence="10" key="1">
    <citation type="journal article" date="2020" name="Appl. Environ. Microbiol.">
        <title>Diazotrophic Anaeromyxobacter Isolates from Soils.</title>
        <authorList>
            <person name="Masuda Y."/>
            <person name="Yamanaka H."/>
            <person name="Xu Z.X."/>
            <person name="Shiratori Y."/>
            <person name="Aono T."/>
            <person name="Amachi S."/>
            <person name="Senoo K."/>
            <person name="Itoh H."/>
        </authorList>
    </citation>
    <scope>NUCLEOTIDE SEQUENCE [LARGE SCALE GENOMIC DNA]</scope>
    <source>
        <strain evidence="10">R267</strain>
    </source>
</reference>
<dbReference type="InterPro" id="IPR050962">
    <property type="entry name" value="Phosphate-bind_PstS"/>
</dbReference>
<proteinExistence type="inferred from homology"/>
<protein>
    <recommendedName>
        <fullName evidence="6">Phosphate-binding protein</fullName>
    </recommendedName>
</protein>
<dbReference type="NCBIfam" id="TIGR00975">
    <property type="entry name" value="3a0107s03"/>
    <property type="match status" value="1"/>
</dbReference>
<dbReference type="GO" id="GO:0043190">
    <property type="term" value="C:ATP-binding cassette (ABC) transporter complex"/>
    <property type="evidence" value="ECO:0007669"/>
    <property type="project" value="InterPro"/>
</dbReference>
<dbReference type="AlphaFoldDB" id="A0A7I9VHF9"/>
<evidence type="ECO:0000256" key="7">
    <source>
        <dbReference type="SAM" id="SignalP"/>
    </source>
</evidence>
<dbReference type="InterPro" id="IPR005673">
    <property type="entry name" value="ABC_phos-bd_PstS"/>
</dbReference>
<organism evidence="9 10">
    <name type="scientific">Anaeromyxobacter diazotrophicus</name>
    <dbReference type="NCBI Taxonomy" id="2590199"/>
    <lineage>
        <taxon>Bacteria</taxon>
        <taxon>Pseudomonadati</taxon>
        <taxon>Myxococcota</taxon>
        <taxon>Myxococcia</taxon>
        <taxon>Myxococcales</taxon>
        <taxon>Cystobacterineae</taxon>
        <taxon>Anaeromyxobacteraceae</taxon>
        <taxon>Anaeromyxobacter</taxon>
    </lineage>
</organism>
<dbReference type="GO" id="GO:0042301">
    <property type="term" value="F:phosphate ion binding"/>
    <property type="evidence" value="ECO:0007669"/>
    <property type="project" value="InterPro"/>
</dbReference>
<dbReference type="CDD" id="cd13565">
    <property type="entry name" value="PBP2_PstS"/>
    <property type="match status" value="1"/>
</dbReference>
<evidence type="ECO:0000256" key="1">
    <source>
        <dbReference type="ARBA" id="ARBA00002841"/>
    </source>
</evidence>
<gene>
    <name evidence="9" type="ORF">AMYX_05740</name>
</gene>
<comment type="caution">
    <text evidence="9">The sequence shown here is derived from an EMBL/GenBank/DDBJ whole genome shotgun (WGS) entry which is preliminary data.</text>
</comment>
<dbReference type="PIRSF" id="PIRSF002756">
    <property type="entry name" value="PstS"/>
    <property type="match status" value="1"/>
</dbReference>
<dbReference type="InterPro" id="IPR024370">
    <property type="entry name" value="PBP_domain"/>
</dbReference>
<dbReference type="Pfam" id="PF12849">
    <property type="entry name" value="PBP_like_2"/>
    <property type="match status" value="1"/>
</dbReference>
<evidence type="ECO:0000256" key="2">
    <source>
        <dbReference type="ARBA" id="ARBA00008725"/>
    </source>
</evidence>
<evidence type="ECO:0000313" key="9">
    <source>
        <dbReference type="EMBL" id="GEJ55833.1"/>
    </source>
</evidence>
<evidence type="ECO:0000256" key="4">
    <source>
        <dbReference type="ARBA" id="ARBA00022448"/>
    </source>
</evidence>
<dbReference type="PANTHER" id="PTHR42996">
    <property type="entry name" value="PHOSPHATE-BINDING PROTEIN PSTS"/>
    <property type="match status" value="1"/>
</dbReference>
<dbReference type="PANTHER" id="PTHR42996:SF1">
    <property type="entry name" value="PHOSPHATE-BINDING PROTEIN PSTS"/>
    <property type="match status" value="1"/>
</dbReference>
<evidence type="ECO:0000256" key="6">
    <source>
        <dbReference type="PIRNR" id="PIRNR002756"/>
    </source>
</evidence>